<feature type="transmembrane region" description="Helical" evidence="1">
    <location>
        <begin position="6"/>
        <end position="27"/>
    </location>
</feature>
<evidence type="ECO:0000313" key="2">
    <source>
        <dbReference type="EMBL" id="CAD9754524.1"/>
    </source>
</evidence>
<dbReference type="EMBL" id="HBHP01008414">
    <property type="protein sequence ID" value="CAD9754524.1"/>
    <property type="molecule type" value="Transcribed_RNA"/>
</dbReference>
<keyword evidence="1" id="KW-0472">Membrane</keyword>
<name>A0A7S2TK76_9EUKA</name>
<sequence length="370" mass="41213">MLGVLYIVRMFLGIATLLIGLSQLLATNNPAKRITLVLATLTTLSLVIYWIDPTGELGIYPCIARVCLSKLPLFTVALLCNEVVRRLTVAAEKAREQSLEYTWLGMFSKVRVASLAIFGLGIITEILAISLQGNVAFTLISYLLAYPLIAALMAPGVMAPWQMIRCIETAKAQAVLLDASVEVQNAIKLLDENKKIMKRTTKSVTTMGAFGFVFVTVNVTYICAVAIQQPDWCSWVFSKNSGLLGNPDILLYILLLVFPITIIVRGWVSLKQINKKLFEKEVKSVKGHRVVMRSKISGNVGNKSVRRESCSSRPVSIWGEQPSVLNHHQHQHHHYMHASPSSNIRVPWRSYTSGSPHPNYNYGDEMRMGR</sequence>
<gene>
    <name evidence="2" type="ORF">LSP00402_LOCUS5262</name>
</gene>
<feature type="transmembrane region" description="Helical" evidence="1">
    <location>
        <begin position="57"/>
        <end position="80"/>
    </location>
</feature>
<dbReference type="AlphaFoldDB" id="A0A7S2TK76"/>
<accession>A0A7S2TK76</accession>
<feature type="transmembrane region" description="Helical" evidence="1">
    <location>
        <begin position="249"/>
        <end position="268"/>
    </location>
</feature>
<feature type="transmembrane region" description="Helical" evidence="1">
    <location>
        <begin position="101"/>
        <end position="123"/>
    </location>
</feature>
<evidence type="ECO:0000256" key="1">
    <source>
        <dbReference type="SAM" id="Phobius"/>
    </source>
</evidence>
<feature type="transmembrane region" description="Helical" evidence="1">
    <location>
        <begin position="204"/>
        <end position="229"/>
    </location>
</feature>
<reference evidence="2" key="1">
    <citation type="submission" date="2021-01" db="EMBL/GenBank/DDBJ databases">
        <authorList>
            <person name="Corre E."/>
            <person name="Pelletier E."/>
            <person name="Niang G."/>
            <person name="Scheremetjew M."/>
            <person name="Finn R."/>
            <person name="Kale V."/>
            <person name="Holt S."/>
            <person name="Cochrane G."/>
            <person name="Meng A."/>
            <person name="Brown T."/>
            <person name="Cohen L."/>
        </authorList>
    </citation>
    <scope>NUCLEOTIDE SEQUENCE</scope>
    <source>
        <strain evidence="2">CCMP622</strain>
    </source>
</reference>
<feature type="transmembrane region" description="Helical" evidence="1">
    <location>
        <begin position="34"/>
        <end position="51"/>
    </location>
</feature>
<keyword evidence="1" id="KW-1133">Transmembrane helix</keyword>
<proteinExistence type="predicted"/>
<protein>
    <submittedName>
        <fullName evidence="2">Uncharacterized protein</fullName>
    </submittedName>
</protein>
<keyword evidence="1" id="KW-0812">Transmembrane</keyword>
<feature type="transmembrane region" description="Helical" evidence="1">
    <location>
        <begin position="135"/>
        <end position="155"/>
    </location>
</feature>
<organism evidence="2">
    <name type="scientific">Lotharella oceanica</name>
    <dbReference type="NCBI Taxonomy" id="641309"/>
    <lineage>
        <taxon>Eukaryota</taxon>
        <taxon>Sar</taxon>
        <taxon>Rhizaria</taxon>
        <taxon>Cercozoa</taxon>
        <taxon>Chlorarachniophyceae</taxon>
        <taxon>Lotharella</taxon>
    </lineage>
</organism>